<proteinExistence type="predicted"/>
<reference evidence="1" key="1">
    <citation type="submission" date="2023-07" db="EMBL/GenBank/DDBJ databases">
        <title>Sorghum-associated microbial communities from plants grown in Nebraska, USA.</title>
        <authorList>
            <person name="Schachtman D."/>
        </authorList>
    </citation>
    <scope>NUCLEOTIDE SEQUENCE</scope>
    <source>
        <strain evidence="1">1457</strain>
    </source>
</reference>
<protein>
    <submittedName>
        <fullName evidence="1">Uncharacterized protein</fullName>
    </submittedName>
</protein>
<name>A0AAW8LR41_AGRTU</name>
<sequence length="243" mass="27549">MKRIRLAPVKRRYPHTFKKRDKKDDFRPKWELYTVLASVVLSAVSAMASAYAAYQTAAQVRYSRAALTASDANAAFKQYIQNWENLCSLIDITGDKATVLMSYREPDDKLHVLALDHGFKLEAALESRSILRISDLSNDLSSDLQDLSTWTDSRELGALRSANGEVGRFISSYNIKAGFKERKELIIKNIGYCRYLVGELKGWYGNGHLPIQLYPVEDITLKMIDISEEAMNTRSEKGGRLKE</sequence>
<dbReference type="EMBL" id="JAVDSW010000001">
    <property type="protein sequence ID" value="MDR6701633.1"/>
    <property type="molecule type" value="Genomic_DNA"/>
</dbReference>
<accession>A0AAW8LR41</accession>
<dbReference type="AlphaFoldDB" id="A0AAW8LR41"/>
<evidence type="ECO:0000313" key="2">
    <source>
        <dbReference type="Proteomes" id="UP001265315"/>
    </source>
</evidence>
<dbReference type="Proteomes" id="UP001265315">
    <property type="component" value="Unassembled WGS sequence"/>
</dbReference>
<comment type="caution">
    <text evidence="1">The sequence shown here is derived from an EMBL/GenBank/DDBJ whole genome shotgun (WGS) entry which is preliminary data.</text>
</comment>
<dbReference type="RefSeq" id="WP_209689024.1">
    <property type="nucleotide sequence ID" value="NZ_JAGIPM010000001.1"/>
</dbReference>
<evidence type="ECO:0000313" key="1">
    <source>
        <dbReference type="EMBL" id="MDR6701633.1"/>
    </source>
</evidence>
<gene>
    <name evidence="1" type="ORF">J2W61_001461</name>
</gene>
<organism evidence="1 2">
    <name type="scientific">Agrobacterium tumefaciens</name>
    <dbReference type="NCBI Taxonomy" id="358"/>
    <lineage>
        <taxon>Bacteria</taxon>
        <taxon>Pseudomonadati</taxon>
        <taxon>Pseudomonadota</taxon>
        <taxon>Alphaproteobacteria</taxon>
        <taxon>Hyphomicrobiales</taxon>
        <taxon>Rhizobiaceae</taxon>
        <taxon>Rhizobium/Agrobacterium group</taxon>
        <taxon>Agrobacterium</taxon>
        <taxon>Agrobacterium tumefaciens complex</taxon>
    </lineage>
</organism>